<dbReference type="Proteomes" id="UP000258379">
    <property type="component" value="Unassembled WGS sequence"/>
</dbReference>
<dbReference type="Pfam" id="PF01066">
    <property type="entry name" value="CDP-OH_P_transf"/>
    <property type="match status" value="1"/>
</dbReference>
<accession>A0A3E2C889</accession>
<feature type="transmembrane region" description="Helical" evidence="1">
    <location>
        <begin position="192"/>
        <end position="209"/>
    </location>
</feature>
<keyword evidence="1" id="KW-0472">Membrane</keyword>
<name>A0A3E2C889_GARVA</name>
<dbReference type="GO" id="GO:0016780">
    <property type="term" value="F:phosphotransferase activity, for other substituted phosphate groups"/>
    <property type="evidence" value="ECO:0007669"/>
    <property type="project" value="InterPro"/>
</dbReference>
<dbReference type="Gene3D" id="1.20.120.1760">
    <property type="match status" value="1"/>
</dbReference>
<keyword evidence="1" id="KW-1133">Transmembrane helix</keyword>
<feature type="transmembrane region" description="Helical" evidence="1">
    <location>
        <begin position="51"/>
        <end position="74"/>
    </location>
</feature>
<comment type="caution">
    <text evidence="2">The sequence shown here is derived from an EMBL/GenBank/DDBJ whole genome shotgun (WGS) entry which is preliminary data.</text>
</comment>
<dbReference type="EMBL" id="NNRU01000006">
    <property type="protein sequence ID" value="RFT27911.1"/>
    <property type="molecule type" value="Genomic_DNA"/>
</dbReference>
<proteinExistence type="predicted"/>
<dbReference type="GO" id="GO:0008654">
    <property type="term" value="P:phospholipid biosynthetic process"/>
    <property type="evidence" value="ECO:0007669"/>
    <property type="project" value="InterPro"/>
</dbReference>
<evidence type="ECO:0000313" key="3">
    <source>
        <dbReference type="Proteomes" id="UP000258379"/>
    </source>
</evidence>
<dbReference type="GO" id="GO:0016020">
    <property type="term" value="C:membrane"/>
    <property type="evidence" value="ECO:0007669"/>
    <property type="project" value="InterPro"/>
</dbReference>
<dbReference type="InterPro" id="IPR043130">
    <property type="entry name" value="CDP-OH_PTrfase_TM_dom"/>
</dbReference>
<feature type="transmembrane region" description="Helical" evidence="1">
    <location>
        <begin position="126"/>
        <end position="148"/>
    </location>
</feature>
<gene>
    <name evidence="2" type="ORF">CG405_07140</name>
</gene>
<sequence>MLESLRGGFKRVIAPIAKLLVKFGCTANDITVFGTLAVVVTSIFVSMTGCLLFGTILLTIFVLADALDGSVAALTNQNGGTKFGAFLDSTLDRIADWSLFLCVCICLYRAKNINICLYLPEYVNGFIKYCGLLCSLIAIMAAFVTSYARARGESVGVEAKKGLITRADRVAIILISMGLSGLTGWLLWLSLAMFILCIGGIITVIQRIFEVKNLLKNTSV</sequence>
<feature type="transmembrane region" description="Helical" evidence="1">
    <location>
        <begin position="94"/>
        <end position="110"/>
    </location>
</feature>
<protein>
    <submittedName>
        <fullName evidence="2">CDP-diacylglycerol--glycerol-3-phosphate 3-phosphatidyltransferase</fullName>
    </submittedName>
</protein>
<evidence type="ECO:0000313" key="2">
    <source>
        <dbReference type="EMBL" id="RFT27911.1"/>
    </source>
</evidence>
<keyword evidence="2" id="KW-0808">Transferase</keyword>
<evidence type="ECO:0000256" key="1">
    <source>
        <dbReference type="SAM" id="Phobius"/>
    </source>
</evidence>
<reference evidence="2 3" key="1">
    <citation type="submission" date="2017-07" db="EMBL/GenBank/DDBJ databases">
        <title>A comparative genomics approach to explaining the enigmatic role of Gardnerella vaginalis in the vaginal microbiome.</title>
        <authorList>
            <person name="Vancuren S.J."/>
            <person name="Hill J.E."/>
        </authorList>
    </citation>
    <scope>NUCLEOTIDE SEQUENCE [LARGE SCALE GENOMIC DNA]</scope>
    <source>
        <strain evidence="2 3">WP023</strain>
    </source>
</reference>
<keyword evidence="1" id="KW-0812">Transmembrane</keyword>
<dbReference type="AlphaFoldDB" id="A0A3E2C889"/>
<organism evidence="2 3">
    <name type="scientific">Gardnerella vaginalis</name>
    <dbReference type="NCBI Taxonomy" id="2702"/>
    <lineage>
        <taxon>Bacteria</taxon>
        <taxon>Bacillati</taxon>
        <taxon>Actinomycetota</taxon>
        <taxon>Actinomycetes</taxon>
        <taxon>Bifidobacteriales</taxon>
        <taxon>Bifidobacteriaceae</taxon>
        <taxon>Gardnerella</taxon>
    </lineage>
</organism>
<dbReference type="RefSeq" id="WP_020759735.1">
    <property type="nucleotide sequence ID" value="NZ_JBLLPI010000003.1"/>
</dbReference>
<dbReference type="InterPro" id="IPR000462">
    <property type="entry name" value="CDP-OH_P_trans"/>
</dbReference>